<evidence type="ECO:0000313" key="2">
    <source>
        <dbReference type="Proteomes" id="UP000266723"/>
    </source>
</evidence>
<dbReference type="EMBL" id="QGKV02002055">
    <property type="protein sequence ID" value="KAF3494482.1"/>
    <property type="molecule type" value="Genomic_DNA"/>
</dbReference>
<name>A0ABQ7A9Z5_BRACR</name>
<evidence type="ECO:0000313" key="1">
    <source>
        <dbReference type="EMBL" id="KAF3494482.1"/>
    </source>
</evidence>
<protein>
    <submittedName>
        <fullName evidence="1">Uncharacterized protein</fullName>
    </submittedName>
</protein>
<proteinExistence type="predicted"/>
<accession>A0ABQ7A9Z5</accession>
<dbReference type="Proteomes" id="UP000266723">
    <property type="component" value="Unassembled WGS sequence"/>
</dbReference>
<reference evidence="1 2" key="1">
    <citation type="journal article" date="2020" name="BMC Genomics">
        <title>Intraspecific diversification of the crop wild relative Brassica cretica Lam. using demographic model selection.</title>
        <authorList>
            <person name="Kioukis A."/>
            <person name="Michalopoulou V.A."/>
            <person name="Briers L."/>
            <person name="Pirintsos S."/>
            <person name="Studholme D.J."/>
            <person name="Pavlidis P."/>
            <person name="Sarris P.F."/>
        </authorList>
    </citation>
    <scope>NUCLEOTIDE SEQUENCE [LARGE SCALE GENOMIC DNA]</scope>
    <source>
        <strain evidence="2">cv. PFS-1207/04</strain>
    </source>
</reference>
<organism evidence="1 2">
    <name type="scientific">Brassica cretica</name>
    <name type="common">Mustard</name>
    <dbReference type="NCBI Taxonomy" id="69181"/>
    <lineage>
        <taxon>Eukaryota</taxon>
        <taxon>Viridiplantae</taxon>
        <taxon>Streptophyta</taxon>
        <taxon>Embryophyta</taxon>
        <taxon>Tracheophyta</taxon>
        <taxon>Spermatophyta</taxon>
        <taxon>Magnoliopsida</taxon>
        <taxon>eudicotyledons</taxon>
        <taxon>Gunneridae</taxon>
        <taxon>Pentapetalae</taxon>
        <taxon>rosids</taxon>
        <taxon>malvids</taxon>
        <taxon>Brassicales</taxon>
        <taxon>Brassicaceae</taxon>
        <taxon>Brassiceae</taxon>
        <taxon>Brassica</taxon>
    </lineage>
</organism>
<sequence>MVYQKVRRQEACLNMAAIWSLAEYLQMRRERDLILEILKRKAVAPQVFSESEVHTLLSDMYFVCFRL</sequence>
<comment type="caution">
    <text evidence="1">The sequence shown here is derived from an EMBL/GenBank/DDBJ whole genome shotgun (WGS) entry which is preliminary data.</text>
</comment>
<keyword evidence="2" id="KW-1185">Reference proteome</keyword>
<gene>
    <name evidence="1" type="ORF">DY000_02053991</name>
</gene>